<dbReference type="Gene3D" id="1.20.58.300">
    <property type="entry name" value="FlgN-like"/>
    <property type="match status" value="1"/>
</dbReference>
<dbReference type="OrthoDB" id="2660802at2"/>
<dbReference type="InterPro" id="IPR007809">
    <property type="entry name" value="FlgN-like"/>
</dbReference>
<dbReference type="Proteomes" id="UP000182836">
    <property type="component" value="Unassembled WGS sequence"/>
</dbReference>
<protein>
    <submittedName>
        <fullName evidence="4">FlgN protein</fullName>
    </submittedName>
</protein>
<evidence type="ECO:0000256" key="2">
    <source>
        <dbReference type="SAM" id="MobiDB-lite"/>
    </source>
</evidence>
<reference evidence="4 6" key="2">
    <citation type="submission" date="2016-10" db="EMBL/GenBank/DDBJ databases">
        <authorList>
            <person name="de Groot N.N."/>
        </authorList>
    </citation>
    <scope>NUCLEOTIDE SEQUENCE [LARGE SCALE GENOMIC DNA]</scope>
    <source>
        <strain evidence="4 6">DSM 2895</strain>
    </source>
</reference>
<dbReference type="GO" id="GO:0044780">
    <property type="term" value="P:bacterial-type flagellum assembly"/>
    <property type="evidence" value="ECO:0007669"/>
    <property type="project" value="InterPro"/>
</dbReference>
<sequence>MSDLYTVVEILEQLIIEHEKMLKLAGHKKDALIKGNIDELSRILQFESRCINAIQSLELEREKHVSLYLMQRGIRKETCYLSDLIELTEKTELKQSLSVCQQKLSSSISELKLVNELNQKLIEQSLAFLNFTIEELTAPFEEPTYQNTQKASRPNPYMKPSHGFFDSKA</sequence>
<dbReference type="GeneID" id="42304163"/>
<organism evidence="3 5">
    <name type="scientific">Aneurinibacillus migulanus</name>
    <name type="common">Bacillus migulanus</name>
    <dbReference type="NCBI Taxonomy" id="47500"/>
    <lineage>
        <taxon>Bacteria</taxon>
        <taxon>Bacillati</taxon>
        <taxon>Bacillota</taxon>
        <taxon>Bacilli</taxon>
        <taxon>Bacillales</taxon>
        <taxon>Paenibacillaceae</taxon>
        <taxon>Aneurinibacillus group</taxon>
        <taxon>Aneurinibacillus</taxon>
    </lineage>
</organism>
<evidence type="ECO:0000256" key="1">
    <source>
        <dbReference type="ARBA" id="ARBA00022795"/>
    </source>
</evidence>
<keyword evidence="1" id="KW-1005">Bacterial flagellum biogenesis</keyword>
<dbReference type="EMBL" id="FNED01000004">
    <property type="protein sequence ID" value="SDI47593.1"/>
    <property type="molecule type" value="Genomic_DNA"/>
</dbReference>
<dbReference type="InterPro" id="IPR036679">
    <property type="entry name" value="FlgN-like_sf"/>
</dbReference>
<reference evidence="3 5" key="1">
    <citation type="submission" date="2015-07" db="EMBL/GenBank/DDBJ databases">
        <title>Fjat-14205 dsm 2895.</title>
        <authorList>
            <person name="Liu B."/>
            <person name="Wang J."/>
            <person name="Zhu Y."/>
            <person name="Liu G."/>
            <person name="Chen Q."/>
            <person name="Chen Z."/>
            <person name="Lan J."/>
            <person name="Che J."/>
            <person name="Ge C."/>
            <person name="Shi H."/>
            <person name="Pan Z."/>
            <person name="Liu X."/>
        </authorList>
    </citation>
    <scope>NUCLEOTIDE SEQUENCE [LARGE SCALE GENOMIC DNA]</scope>
    <source>
        <strain evidence="3 5">DSM 2895</strain>
    </source>
</reference>
<evidence type="ECO:0000313" key="4">
    <source>
        <dbReference type="EMBL" id="SDI47593.1"/>
    </source>
</evidence>
<evidence type="ECO:0000313" key="5">
    <source>
        <dbReference type="Proteomes" id="UP000037269"/>
    </source>
</evidence>
<gene>
    <name evidence="3" type="ORF">AF333_02930</name>
    <name evidence="4" type="ORF">SAMN04487909_104154</name>
</gene>
<dbReference type="EMBL" id="LGUG01000004">
    <property type="protein sequence ID" value="KON94599.1"/>
    <property type="molecule type" value="Genomic_DNA"/>
</dbReference>
<dbReference type="PATRIC" id="fig|47500.8.peg.2946"/>
<proteinExistence type="predicted"/>
<evidence type="ECO:0000313" key="3">
    <source>
        <dbReference type="EMBL" id="KON94599.1"/>
    </source>
</evidence>
<feature type="region of interest" description="Disordered" evidence="2">
    <location>
        <begin position="144"/>
        <end position="169"/>
    </location>
</feature>
<dbReference type="Pfam" id="PF05130">
    <property type="entry name" value="FlgN"/>
    <property type="match status" value="1"/>
</dbReference>
<dbReference type="STRING" id="47500.AF333_02930"/>
<dbReference type="RefSeq" id="WP_043067643.1">
    <property type="nucleotide sequence ID" value="NZ_BJOA01000081.1"/>
</dbReference>
<evidence type="ECO:0000313" key="6">
    <source>
        <dbReference type="Proteomes" id="UP000182836"/>
    </source>
</evidence>
<dbReference type="Proteomes" id="UP000037269">
    <property type="component" value="Unassembled WGS sequence"/>
</dbReference>
<dbReference type="AlphaFoldDB" id="A0A0D1UZA2"/>
<accession>A0A0D1UZA2</accession>
<keyword evidence="5" id="KW-1185">Reference proteome</keyword>
<dbReference type="SUPFAM" id="SSF140566">
    <property type="entry name" value="FlgN-like"/>
    <property type="match status" value="1"/>
</dbReference>
<name>A0A0D1UZA2_ANEMI</name>